<evidence type="ECO:0000256" key="1">
    <source>
        <dbReference type="SAM" id="MobiDB-lite"/>
    </source>
</evidence>
<dbReference type="RefSeq" id="WP_354643003.1">
    <property type="nucleotide sequence ID" value="NZ_CP159872.1"/>
</dbReference>
<organism evidence="2">
    <name type="scientific">Kitasatospora camelliae</name>
    <dbReference type="NCBI Taxonomy" id="3156397"/>
    <lineage>
        <taxon>Bacteria</taxon>
        <taxon>Bacillati</taxon>
        <taxon>Actinomycetota</taxon>
        <taxon>Actinomycetes</taxon>
        <taxon>Kitasatosporales</taxon>
        <taxon>Streptomycetaceae</taxon>
        <taxon>Kitasatospora</taxon>
    </lineage>
</organism>
<protein>
    <submittedName>
        <fullName evidence="2">Uncharacterized protein</fullName>
    </submittedName>
</protein>
<sequence>MSEFRLEADRRMQEYFSDIADELQKFGISRAEAVARVNAAWEGVEFEPYPDLVCHEDPEYWAHRFYYDNGRNDNRPVPYWDEDADRSSWLIKPPPPADSPAWTLPRES</sequence>
<proteinExistence type="predicted"/>
<accession>A0AAU8K222</accession>
<dbReference type="EMBL" id="CP159872">
    <property type="protein sequence ID" value="XCM82077.1"/>
    <property type="molecule type" value="Genomic_DNA"/>
</dbReference>
<evidence type="ECO:0000313" key="2">
    <source>
        <dbReference type="EMBL" id="XCM82077.1"/>
    </source>
</evidence>
<dbReference type="KEGG" id="kcm:ABWK59_25825"/>
<name>A0AAU8K222_9ACTN</name>
<feature type="region of interest" description="Disordered" evidence="1">
    <location>
        <begin position="86"/>
        <end position="108"/>
    </location>
</feature>
<dbReference type="AlphaFoldDB" id="A0AAU8K222"/>
<gene>
    <name evidence="2" type="ORF">ABWK59_25825</name>
</gene>
<reference evidence="2" key="1">
    <citation type="submission" date="2024-06" db="EMBL/GenBank/DDBJ databases">
        <title>The genome sequences of Kitasatospora sp. strain HUAS MG31.</title>
        <authorList>
            <person name="Mo P."/>
        </authorList>
    </citation>
    <scope>NUCLEOTIDE SEQUENCE</scope>
    <source>
        <strain evidence="2">HUAS MG31</strain>
    </source>
</reference>